<name>A0A1X6MJM7_9APHY</name>
<keyword evidence="3" id="KW-1185">Reference proteome</keyword>
<gene>
    <name evidence="2" type="ORF">POSPLADRAFT_1159271</name>
</gene>
<dbReference type="Proteomes" id="UP000194127">
    <property type="component" value="Unassembled WGS sequence"/>
</dbReference>
<organism evidence="2 3">
    <name type="scientific">Postia placenta MAD-698-R-SB12</name>
    <dbReference type="NCBI Taxonomy" id="670580"/>
    <lineage>
        <taxon>Eukaryota</taxon>
        <taxon>Fungi</taxon>
        <taxon>Dikarya</taxon>
        <taxon>Basidiomycota</taxon>
        <taxon>Agaricomycotina</taxon>
        <taxon>Agaricomycetes</taxon>
        <taxon>Polyporales</taxon>
        <taxon>Adustoporiaceae</taxon>
        <taxon>Rhodonia</taxon>
    </lineage>
</organism>
<evidence type="ECO:0000313" key="2">
    <source>
        <dbReference type="EMBL" id="OSX56580.1"/>
    </source>
</evidence>
<proteinExistence type="predicted"/>
<evidence type="ECO:0000313" key="3">
    <source>
        <dbReference type="Proteomes" id="UP000194127"/>
    </source>
</evidence>
<dbReference type="AlphaFoldDB" id="A0A1X6MJM7"/>
<dbReference type="RefSeq" id="XP_024333374.1">
    <property type="nucleotide sequence ID" value="XM_024487409.1"/>
</dbReference>
<feature type="compositionally biased region" description="Basic and acidic residues" evidence="1">
    <location>
        <begin position="20"/>
        <end position="36"/>
    </location>
</feature>
<sequence length="554" mass="62940">MARRRESKASSVRVNVQPDPEDKADGNTTAGDHHSEYSASDIPYASDNNATSRGVSASVGDGVQGNFDGVVEKQLSDRGRAVLQNWKASSSAVILRIALLPWELFDRARTAYQKWKTWNPEALRRWRKWQSDTHTARNWREFENQLARAEVLKEEDKLMMLAEADELIMDDAFLSKVVRPCLQQSSLESALPVVHRILRHRAHKVGEARNRWDNSIWSTCQWFTSEQDSVAIISMGDLCLDVFRKYTNSWRYTDDHSCDHLLQLIRAMPPTDSSRAFCRRATHFIQWAVSCPFSLHESRIEVLDNGADEFVVTAGFKALPGRVQNNDLDPFYNILARRLDSTSNMDSKTSAAAADLILDLLLKSPLHPRAIDLLECLSRHDVVSHALSFGEDNQSVYTRLVDILCTTQSTEKLTNRILDWVWFKDRYFSLNIEYTRKLLAYLPTARDHLSADTFLKIASFALTHSASAKHSSSSFIQILEDVTYVLDIVSGYFSSSDIDEVARKIIKEQAWHALSWLLNACTNLAESAADLFNRDIIRWAAVRSTAWAPLTQPL</sequence>
<evidence type="ECO:0000256" key="1">
    <source>
        <dbReference type="SAM" id="MobiDB-lite"/>
    </source>
</evidence>
<reference evidence="2 3" key="1">
    <citation type="submission" date="2017-04" db="EMBL/GenBank/DDBJ databases">
        <title>Genome Sequence of the Model Brown-Rot Fungus Postia placenta SB12.</title>
        <authorList>
            <consortium name="DOE Joint Genome Institute"/>
            <person name="Gaskell J."/>
            <person name="Kersten P."/>
            <person name="Larrondo L.F."/>
            <person name="Canessa P."/>
            <person name="Martinez D."/>
            <person name="Hibbett D."/>
            <person name="Schmoll M."/>
            <person name="Kubicek C.P."/>
            <person name="Martinez A.T."/>
            <person name="Yadav J."/>
            <person name="Master E."/>
            <person name="Magnuson J.K."/>
            <person name="James T."/>
            <person name="Yaver D."/>
            <person name="Berka R."/>
            <person name="Labutti K."/>
            <person name="Lipzen A."/>
            <person name="Aerts A."/>
            <person name="Barry K."/>
            <person name="Henrissat B."/>
            <person name="Blanchette R."/>
            <person name="Grigoriev I."/>
            <person name="Cullen D."/>
        </authorList>
    </citation>
    <scope>NUCLEOTIDE SEQUENCE [LARGE SCALE GENOMIC DNA]</scope>
    <source>
        <strain evidence="2 3">MAD-698-R-SB12</strain>
    </source>
</reference>
<protein>
    <submittedName>
        <fullName evidence="2">Uncharacterized protein</fullName>
    </submittedName>
</protein>
<dbReference type="EMBL" id="KZ110612">
    <property type="protein sequence ID" value="OSX56580.1"/>
    <property type="molecule type" value="Genomic_DNA"/>
</dbReference>
<accession>A0A1X6MJM7</accession>
<feature type="compositionally biased region" description="Polar residues" evidence="1">
    <location>
        <begin position="46"/>
        <end position="55"/>
    </location>
</feature>
<feature type="region of interest" description="Disordered" evidence="1">
    <location>
        <begin position="1"/>
        <end position="63"/>
    </location>
</feature>
<dbReference type="OrthoDB" id="60843at2759"/>
<dbReference type="GeneID" id="36332358"/>